<evidence type="ECO:0000256" key="1">
    <source>
        <dbReference type="SAM" id="MobiDB-lite"/>
    </source>
</evidence>
<dbReference type="InterPro" id="IPR010427">
    <property type="entry name" value="DUF1023"/>
</dbReference>
<comment type="caution">
    <text evidence="3">The sequence shown here is derived from an EMBL/GenBank/DDBJ whole genome shotgun (WGS) entry which is preliminary data.</text>
</comment>
<dbReference type="InterPro" id="IPR029058">
    <property type="entry name" value="AB_hydrolase_fold"/>
</dbReference>
<feature type="region of interest" description="Disordered" evidence="1">
    <location>
        <begin position="546"/>
        <end position="578"/>
    </location>
</feature>
<name>A0A7W8Z1D3_9ACTN</name>
<gene>
    <name evidence="3" type="ORF">BJ981_001382</name>
</gene>
<dbReference type="Pfam" id="PF06259">
    <property type="entry name" value="Abhydrolase_8"/>
    <property type="match status" value="1"/>
</dbReference>
<dbReference type="Proteomes" id="UP000588112">
    <property type="component" value="Unassembled WGS sequence"/>
</dbReference>
<reference evidence="3 4" key="1">
    <citation type="submission" date="2020-08" db="EMBL/GenBank/DDBJ databases">
        <title>Sequencing the genomes of 1000 actinobacteria strains.</title>
        <authorList>
            <person name="Klenk H.-P."/>
        </authorList>
    </citation>
    <scope>NUCLEOTIDE SEQUENCE [LARGE SCALE GENOMIC DNA]</scope>
    <source>
        <strain evidence="3 4">DSM 45790</strain>
    </source>
</reference>
<feature type="compositionally biased region" description="Pro residues" evidence="1">
    <location>
        <begin position="553"/>
        <end position="565"/>
    </location>
</feature>
<proteinExistence type="predicted"/>
<dbReference type="AlphaFoldDB" id="A0A7W8Z1D3"/>
<evidence type="ECO:0000259" key="2">
    <source>
        <dbReference type="Pfam" id="PF06259"/>
    </source>
</evidence>
<evidence type="ECO:0000313" key="3">
    <source>
        <dbReference type="EMBL" id="MBB5625683.1"/>
    </source>
</evidence>
<dbReference type="RefSeq" id="WP_204070325.1">
    <property type="nucleotide sequence ID" value="NZ_BOOS01000023.1"/>
</dbReference>
<sequence length="578" mass="61204">MAASAWVGGGAPAFSKALTEHRTTMQRAFQDAAEQIATRIRQEGGQAPQVPSFSTPMSVMSATHNGFDGMDIAKMERLVTDLHRAAQQLPDAGHRLSGELSAMCVPAASGAQVAAAGDWARSQVNDLRTRLSVIQKDPGSTRTTTALTAFGLFGTHAPDPGGVTKLTTAASNGDPKALQALVNLQNTGKDATLASRLNVWWQQLSPTTQQSLLSQRPQLIGSLNGLPAATRDQANRAYLEGAKVVLDEQINELRALPYPGLVSRTMKDTELKRRQLASVETALALGGKDGRPPAYLLQLELGDRGKTAISYGNPDEADNIVTYVPGTDTKLDGFGGSDAKRAAYLWNQANSSAPNKKIASIAWLGYEPPQWGETHSSRHTVLNRSAAEAGAPLLASFTDGLHAAHKAASDVRLSVLGHSYGSTVVGLATQQRFHGFADQVIFVGSPGVGVDTARQLGVGSVWVGEAPNDPVGDLGKASPITPLGKDPSGKEFGAHHFYVPDNGASTLSFKGHSSYWGDTERGWDQFSPAMQNLGLLVNGQYEDLTRAPKHTEPTPPPRLLAPGPLPVSTDDIAPRSLT</sequence>
<dbReference type="SUPFAM" id="SSF53474">
    <property type="entry name" value="alpha/beta-Hydrolases"/>
    <property type="match status" value="1"/>
</dbReference>
<dbReference type="EMBL" id="JACHBR010000001">
    <property type="protein sequence ID" value="MBB5625683.1"/>
    <property type="molecule type" value="Genomic_DNA"/>
</dbReference>
<evidence type="ECO:0000313" key="4">
    <source>
        <dbReference type="Proteomes" id="UP000588112"/>
    </source>
</evidence>
<feature type="domain" description="DUF1023" evidence="2">
    <location>
        <begin position="304"/>
        <end position="474"/>
    </location>
</feature>
<keyword evidence="4" id="KW-1185">Reference proteome</keyword>
<organism evidence="3 4">
    <name type="scientific">Sphaerisporangium krabiense</name>
    <dbReference type="NCBI Taxonomy" id="763782"/>
    <lineage>
        <taxon>Bacteria</taxon>
        <taxon>Bacillati</taxon>
        <taxon>Actinomycetota</taxon>
        <taxon>Actinomycetes</taxon>
        <taxon>Streptosporangiales</taxon>
        <taxon>Streptosporangiaceae</taxon>
        <taxon>Sphaerisporangium</taxon>
    </lineage>
</organism>
<accession>A0A7W8Z1D3</accession>
<protein>
    <recommendedName>
        <fullName evidence="2">DUF1023 domain-containing protein</fullName>
    </recommendedName>
</protein>